<gene>
    <name evidence="1" type="ORF">BDM02DRAFT_3264192</name>
</gene>
<reference evidence="1" key="1">
    <citation type="submission" date="2019-10" db="EMBL/GenBank/DDBJ databases">
        <authorList>
            <consortium name="DOE Joint Genome Institute"/>
            <person name="Kuo A."/>
            <person name="Miyauchi S."/>
            <person name="Kiss E."/>
            <person name="Drula E."/>
            <person name="Kohler A."/>
            <person name="Sanchez-Garcia M."/>
            <person name="Andreopoulos B."/>
            <person name="Barry K.W."/>
            <person name="Bonito G."/>
            <person name="Buee M."/>
            <person name="Carver A."/>
            <person name="Chen C."/>
            <person name="Cichocki N."/>
            <person name="Clum A."/>
            <person name="Culley D."/>
            <person name="Crous P.W."/>
            <person name="Fauchery L."/>
            <person name="Girlanda M."/>
            <person name="Hayes R."/>
            <person name="Keri Z."/>
            <person name="Labutti K."/>
            <person name="Lipzen A."/>
            <person name="Lombard V."/>
            <person name="Magnuson J."/>
            <person name="Maillard F."/>
            <person name="Morin E."/>
            <person name="Murat C."/>
            <person name="Nolan M."/>
            <person name="Ohm R."/>
            <person name="Pangilinan J."/>
            <person name="Pereira M."/>
            <person name="Perotto S."/>
            <person name="Peter M."/>
            <person name="Riley R."/>
            <person name="Sitrit Y."/>
            <person name="Stielow B."/>
            <person name="Szollosi G."/>
            <person name="Zifcakova L."/>
            <person name="Stursova M."/>
            <person name="Spatafora J.W."/>
            <person name="Tedersoo L."/>
            <person name="Vaario L.-M."/>
            <person name="Yamada A."/>
            <person name="Yan M."/>
            <person name="Wang P."/>
            <person name="Xu J."/>
            <person name="Bruns T."/>
            <person name="Baldrian P."/>
            <person name="Vilgalys R."/>
            <person name="Henrissat B."/>
            <person name="Grigoriev I.V."/>
            <person name="Hibbett D."/>
            <person name="Nagy L.G."/>
            <person name="Martin F.M."/>
        </authorList>
    </citation>
    <scope>NUCLEOTIDE SEQUENCE</scope>
    <source>
        <strain evidence="1">P2</strain>
    </source>
</reference>
<sequence length="264" mass="29283">MCSAAYCDDDKAHQDGVMPLVVTLLGDRDLVGLRNSDGTFVNRVITYSPVQTGTQVHLLLCEWKDEIGGRDTDVPTELDYCIASVDHTSYLVVPFERSRRSQGPSQRFNGNPGARRDFPTWISSSSPKLDFSLTSPPSPTKAPKTRLTSVTKDTGSDPNGNRAAFIANTEDNQKAVVKFTEVYNRTAHCLPTARVSRPCDRSISSDLTMVVMDHAHEYPYMTPDKVLNKVSEASKVLHISTTFNWWISIDVEGQEKGSIRRASI</sequence>
<protein>
    <submittedName>
        <fullName evidence="1">Uncharacterized protein</fullName>
    </submittedName>
</protein>
<reference evidence="1" key="2">
    <citation type="journal article" date="2020" name="Nat. Commun.">
        <title>Large-scale genome sequencing of mycorrhizal fungi provides insights into the early evolution of symbiotic traits.</title>
        <authorList>
            <person name="Miyauchi S."/>
            <person name="Kiss E."/>
            <person name="Kuo A."/>
            <person name="Drula E."/>
            <person name="Kohler A."/>
            <person name="Sanchez-Garcia M."/>
            <person name="Morin E."/>
            <person name="Andreopoulos B."/>
            <person name="Barry K.W."/>
            <person name="Bonito G."/>
            <person name="Buee M."/>
            <person name="Carver A."/>
            <person name="Chen C."/>
            <person name="Cichocki N."/>
            <person name="Clum A."/>
            <person name="Culley D."/>
            <person name="Crous P.W."/>
            <person name="Fauchery L."/>
            <person name="Girlanda M."/>
            <person name="Hayes R.D."/>
            <person name="Keri Z."/>
            <person name="LaButti K."/>
            <person name="Lipzen A."/>
            <person name="Lombard V."/>
            <person name="Magnuson J."/>
            <person name="Maillard F."/>
            <person name="Murat C."/>
            <person name="Nolan M."/>
            <person name="Ohm R.A."/>
            <person name="Pangilinan J."/>
            <person name="Pereira M.F."/>
            <person name="Perotto S."/>
            <person name="Peter M."/>
            <person name="Pfister S."/>
            <person name="Riley R."/>
            <person name="Sitrit Y."/>
            <person name="Stielow J.B."/>
            <person name="Szollosi G."/>
            <person name="Zifcakova L."/>
            <person name="Stursova M."/>
            <person name="Spatafora J.W."/>
            <person name="Tedersoo L."/>
            <person name="Vaario L.M."/>
            <person name="Yamada A."/>
            <person name="Yan M."/>
            <person name="Wang P."/>
            <person name="Xu J."/>
            <person name="Bruns T."/>
            <person name="Baldrian P."/>
            <person name="Vilgalys R."/>
            <person name="Dunand C."/>
            <person name="Henrissat B."/>
            <person name="Grigoriev I.V."/>
            <person name="Hibbett D."/>
            <person name="Nagy L.G."/>
            <person name="Martin F.M."/>
        </authorList>
    </citation>
    <scope>NUCLEOTIDE SEQUENCE</scope>
    <source>
        <strain evidence="1">P2</strain>
    </source>
</reference>
<dbReference type="EMBL" id="MU118267">
    <property type="protein sequence ID" value="KAF9643199.1"/>
    <property type="molecule type" value="Genomic_DNA"/>
</dbReference>
<proteinExistence type="predicted"/>
<evidence type="ECO:0000313" key="2">
    <source>
        <dbReference type="Proteomes" id="UP000886501"/>
    </source>
</evidence>
<name>A0ACB6Z126_THEGA</name>
<dbReference type="Proteomes" id="UP000886501">
    <property type="component" value="Unassembled WGS sequence"/>
</dbReference>
<comment type="caution">
    <text evidence="1">The sequence shown here is derived from an EMBL/GenBank/DDBJ whole genome shotgun (WGS) entry which is preliminary data.</text>
</comment>
<accession>A0ACB6Z126</accession>
<evidence type="ECO:0000313" key="1">
    <source>
        <dbReference type="EMBL" id="KAF9643199.1"/>
    </source>
</evidence>
<keyword evidence="2" id="KW-1185">Reference proteome</keyword>
<organism evidence="1 2">
    <name type="scientific">Thelephora ganbajun</name>
    <name type="common">Ganba fungus</name>
    <dbReference type="NCBI Taxonomy" id="370292"/>
    <lineage>
        <taxon>Eukaryota</taxon>
        <taxon>Fungi</taxon>
        <taxon>Dikarya</taxon>
        <taxon>Basidiomycota</taxon>
        <taxon>Agaricomycotina</taxon>
        <taxon>Agaricomycetes</taxon>
        <taxon>Thelephorales</taxon>
        <taxon>Thelephoraceae</taxon>
        <taxon>Thelephora</taxon>
    </lineage>
</organism>